<keyword evidence="1" id="KW-1133">Transmembrane helix</keyword>
<dbReference type="AlphaFoldDB" id="A0ABC8RDX8"/>
<protein>
    <submittedName>
        <fullName evidence="2">Uncharacterized protein</fullName>
    </submittedName>
</protein>
<dbReference type="Proteomes" id="UP001642360">
    <property type="component" value="Unassembled WGS sequence"/>
</dbReference>
<organism evidence="2 3">
    <name type="scientific">Ilex paraguariensis</name>
    <name type="common">yerba mate</name>
    <dbReference type="NCBI Taxonomy" id="185542"/>
    <lineage>
        <taxon>Eukaryota</taxon>
        <taxon>Viridiplantae</taxon>
        <taxon>Streptophyta</taxon>
        <taxon>Embryophyta</taxon>
        <taxon>Tracheophyta</taxon>
        <taxon>Spermatophyta</taxon>
        <taxon>Magnoliopsida</taxon>
        <taxon>eudicotyledons</taxon>
        <taxon>Gunneridae</taxon>
        <taxon>Pentapetalae</taxon>
        <taxon>asterids</taxon>
        <taxon>campanulids</taxon>
        <taxon>Aquifoliales</taxon>
        <taxon>Aquifoliaceae</taxon>
        <taxon>Ilex</taxon>
    </lineage>
</organism>
<keyword evidence="1" id="KW-0472">Membrane</keyword>
<dbReference type="EMBL" id="CAUOFW020001170">
    <property type="protein sequence ID" value="CAK9141750.1"/>
    <property type="molecule type" value="Genomic_DNA"/>
</dbReference>
<gene>
    <name evidence="2" type="ORF">ILEXP_LOCUS9370</name>
</gene>
<accession>A0ABC8RDX8</accession>
<dbReference type="PANTHER" id="PTHR21529">
    <property type="entry name" value="MAMMARY TURMOR VIRUS RECEPTOR HOMOLOG 1, 2 MTVR1, 2"/>
    <property type="match status" value="1"/>
</dbReference>
<evidence type="ECO:0000256" key="1">
    <source>
        <dbReference type="SAM" id="Phobius"/>
    </source>
</evidence>
<keyword evidence="3" id="KW-1185">Reference proteome</keyword>
<dbReference type="PANTHER" id="PTHR21529:SF4">
    <property type="entry name" value="TPR AND ANKYRIN REPEAT-CONTAINING PROTEIN 1"/>
    <property type="match status" value="1"/>
</dbReference>
<feature type="transmembrane region" description="Helical" evidence="1">
    <location>
        <begin position="161"/>
        <end position="181"/>
    </location>
</feature>
<dbReference type="InterPro" id="IPR039904">
    <property type="entry name" value="TRANK1"/>
</dbReference>
<reference evidence="2 3" key="1">
    <citation type="submission" date="2024-02" db="EMBL/GenBank/DDBJ databases">
        <authorList>
            <person name="Vignale AGUSTIN F."/>
            <person name="Sosa J E."/>
            <person name="Modenutti C."/>
        </authorList>
    </citation>
    <scope>NUCLEOTIDE SEQUENCE [LARGE SCALE GENOMIC DNA]</scope>
</reference>
<keyword evidence="1" id="KW-0812">Transmembrane</keyword>
<proteinExistence type="predicted"/>
<name>A0ABC8RDX8_9AQUA</name>
<feature type="transmembrane region" description="Helical" evidence="1">
    <location>
        <begin position="252"/>
        <end position="272"/>
    </location>
</feature>
<comment type="caution">
    <text evidence="2">The sequence shown here is derived from an EMBL/GenBank/DDBJ whole genome shotgun (WGS) entry which is preliminary data.</text>
</comment>
<sequence length="411" mass="47477">MESKCLTCENHETMMLQNFFELSIDYFHIVFPLDWQKSLTENMISLRETDRSRNLLEEIILQFIGLKGELTYGQIGRVIMIWLGSCKPTADLYANISKRFSRNESWSTFIGSLDGNVVSKVLQGSESSYFDEASTEVSLVYHFHQALGDTYNANCSRQYDYILPICFLYLLARLLIWVSSFRGFFFTTKSSAVEWLVYELSFAKPSASLVTDIQSPLEDVFDLLAHMVEHFLYNDQETAGWLEKSNIKFIDYYPLLVLRLFIIFCLLCVNSGNYGDKLVDLLWRDDIVRLLPRDFYDVLWRNRKHNYVDVNVNVLAEAFSTIGDPLVIVSLVNKNSEFLSPDSIFVDMGVMQCKKDIVEVEKNLNFLPVIIKHFFRNQPGDAEDGNIFDEAKCILYDLNQLSSALDITLVF</sequence>
<evidence type="ECO:0000313" key="2">
    <source>
        <dbReference type="EMBL" id="CAK9141750.1"/>
    </source>
</evidence>
<evidence type="ECO:0000313" key="3">
    <source>
        <dbReference type="Proteomes" id="UP001642360"/>
    </source>
</evidence>